<dbReference type="PANTHER" id="PTHR47256:SF1">
    <property type="entry name" value="ZN(II)2CYS6 TRANSCRIPTION FACTOR (EUROFUNG)"/>
    <property type="match status" value="1"/>
</dbReference>
<dbReference type="EMBL" id="PVEM01000006">
    <property type="protein sequence ID" value="PTD08003.1"/>
    <property type="molecule type" value="Genomic_DNA"/>
</dbReference>
<keyword evidence="4" id="KW-1185">Reference proteome</keyword>
<dbReference type="Gene3D" id="4.10.240.10">
    <property type="entry name" value="Zn(2)-C6 fungal-type DNA-binding domain"/>
    <property type="match status" value="1"/>
</dbReference>
<dbReference type="GO" id="GO:0008270">
    <property type="term" value="F:zinc ion binding"/>
    <property type="evidence" value="ECO:0007669"/>
    <property type="project" value="InterPro"/>
</dbReference>
<evidence type="ECO:0000313" key="3">
    <source>
        <dbReference type="EMBL" id="PTD08003.1"/>
    </source>
</evidence>
<dbReference type="AlphaFoldDB" id="A0A2T4GWS1"/>
<keyword evidence="1" id="KW-0539">Nucleus</keyword>
<dbReference type="Proteomes" id="UP000241587">
    <property type="component" value="Unassembled WGS sequence"/>
</dbReference>
<dbReference type="GO" id="GO:0000981">
    <property type="term" value="F:DNA-binding transcription factor activity, RNA polymerase II-specific"/>
    <property type="evidence" value="ECO:0007669"/>
    <property type="project" value="InterPro"/>
</dbReference>
<evidence type="ECO:0000313" key="4">
    <source>
        <dbReference type="Proteomes" id="UP000241587"/>
    </source>
</evidence>
<evidence type="ECO:0000256" key="1">
    <source>
        <dbReference type="ARBA" id="ARBA00023242"/>
    </source>
</evidence>
<evidence type="ECO:0000259" key="2">
    <source>
        <dbReference type="Pfam" id="PF04082"/>
    </source>
</evidence>
<feature type="domain" description="Xylanolytic transcriptional activator regulatory" evidence="2">
    <location>
        <begin position="268"/>
        <end position="439"/>
    </location>
</feature>
<name>A0A2T4GWS1_FUSCU</name>
<sequence length="720" mass="82010">MSEGHASRYRPLLCGPMRGGPPEAPPPRIAIRKRSVVKRACEDCRQRKAKVLSAIYVVKPKSDELKGRIYCYMCLAAGRDCQYAAFPHELQAAAMQRKHDMLEERMVHHEDLYHSLKTRRPDEVEEILHQIRAGKDIMSVMENLEEGSLPLQLTSPQASYAPLSTNPSATPSNPMIANTATDNPSFASSQAHYPGSEQRFIRYRPPHARLTSRYEHPEYVFEKSWRDTQHRYAEDSMFVDLPGYTLPLSRWTTISDDDRLLSHLLLLFWTWDTICSRVIDRTMFEEDLKALNPHTINHPNELRFCSPFLVNALLAVSCLYTTNQATFLLPNDPNTRGQAFAKEAARLLPLEDTSPSLTVAQGLTLMNAYEAVLGNGETALSYHSRMQTRYLALRLDGVPRFTDVAIAGARQRREAYALSWISWGFYVWDWKLMHGLCRRFIIKKPNRPKTWHDEATSPLCKKDRPDYWWFPYPMSVVPQKSLKREFFFDAECELAEITEQVLEFLILLEDGAAPRCNVKRAMELYTEIIEWKFSLPERLKAENAVLPAAIALHLTADLIIISMLRPFDGLSKEEFGPFDPVTTSYAHASNAISAIWHFRALYTLRNEHWMIQASAVCAFRVLFDIQSSPIQLETFVKACQALAELGKSVVKKQRFRVPSCAQKHLFNQVEDKEDSVAESTDVKIIDHSVIVEKADPEGHTGHLTLSGLLSSMAPVDIGPD</sequence>
<dbReference type="InterPro" id="IPR036864">
    <property type="entry name" value="Zn2-C6_fun-type_DNA-bd_sf"/>
</dbReference>
<dbReference type="InterPro" id="IPR053187">
    <property type="entry name" value="Notoamide_regulator"/>
</dbReference>
<organism evidence="3 4">
    <name type="scientific">Fusarium culmorum</name>
    <dbReference type="NCBI Taxonomy" id="5516"/>
    <lineage>
        <taxon>Eukaryota</taxon>
        <taxon>Fungi</taxon>
        <taxon>Dikarya</taxon>
        <taxon>Ascomycota</taxon>
        <taxon>Pezizomycotina</taxon>
        <taxon>Sordariomycetes</taxon>
        <taxon>Hypocreomycetidae</taxon>
        <taxon>Hypocreales</taxon>
        <taxon>Nectriaceae</taxon>
        <taxon>Fusarium</taxon>
    </lineage>
</organism>
<dbReference type="OrthoDB" id="5595695at2759"/>
<dbReference type="OMA" id="NPMIANT"/>
<reference evidence="3 4" key="1">
    <citation type="submission" date="2018-02" db="EMBL/GenBank/DDBJ databases">
        <title>Fusarium culmorum secondary metabolites in fungal-bacterial-plant interactions.</title>
        <authorList>
            <person name="Schmidt R."/>
        </authorList>
    </citation>
    <scope>NUCLEOTIDE SEQUENCE [LARGE SCALE GENOMIC DNA]</scope>
    <source>
        <strain evidence="3 4">PV</strain>
    </source>
</reference>
<accession>A0A2T4GWS1</accession>
<protein>
    <submittedName>
        <fullName evidence="3">Nitrogen assimilation transcription factor nit-4</fullName>
    </submittedName>
</protein>
<proteinExistence type="predicted"/>
<comment type="caution">
    <text evidence="3">The sequence shown here is derived from an EMBL/GenBank/DDBJ whole genome shotgun (WGS) entry which is preliminary data.</text>
</comment>
<gene>
    <name evidence="3" type="ORF">FCULG_00006273</name>
</gene>
<dbReference type="GO" id="GO:0003677">
    <property type="term" value="F:DNA binding"/>
    <property type="evidence" value="ECO:0007669"/>
    <property type="project" value="InterPro"/>
</dbReference>
<dbReference type="Pfam" id="PF04082">
    <property type="entry name" value="Fungal_trans"/>
    <property type="match status" value="1"/>
</dbReference>
<dbReference type="GO" id="GO:0006351">
    <property type="term" value="P:DNA-templated transcription"/>
    <property type="evidence" value="ECO:0007669"/>
    <property type="project" value="InterPro"/>
</dbReference>
<dbReference type="CDD" id="cd12148">
    <property type="entry name" value="fungal_TF_MHR"/>
    <property type="match status" value="1"/>
</dbReference>
<dbReference type="PANTHER" id="PTHR47256">
    <property type="entry name" value="ZN(II)2CYS6 TRANSCRIPTION FACTOR (EUROFUNG)-RELATED"/>
    <property type="match status" value="1"/>
</dbReference>
<dbReference type="InterPro" id="IPR007219">
    <property type="entry name" value="XnlR_reg_dom"/>
</dbReference>